<keyword evidence="2" id="KW-0547">Nucleotide-binding</keyword>
<proteinExistence type="predicted"/>
<dbReference type="RefSeq" id="WP_118703640.1">
    <property type="nucleotide sequence ID" value="NZ_CABJBN010000001.1"/>
</dbReference>
<dbReference type="InterPro" id="IPR025302">
    <property type="entry name" value="DrrA1/2-like_C"/>
</dbReference>
<dbReference type="InterPro" id="IPR027417">
    <property type="entry name" value="P-loop_NTPase"/>
</dbReference>
<dbReference type="Pfam" id="PF00005">
    <property type="entry name" value="ABC_tran"/>
    <property type="match status" value="1"/>
</dbReference>
<evidence type="ECO:0000256" key="1">
    <source>
        <dbReference type="ARBA" id="ARBA00022448"/>
    </source>
</evidence>
<evidence type="ECO:0000256" key="3">
    <source>
        <dbReference type="ARBA" id="ARBA00022840"/>
    </source>
</evidence>
<evidence type="ECO:0000256" key="2">
    <source>
        <dbReference type="ARBA" id="ARBA00022741"/>
    </source>
</evidence>
<evidence type="ECO:0000313" key="5">
    <source>
        <dbReference type="Proteomes" id="UP000650485"/>
    </source>
</evidence>
<dbReference type="AlphaFoldDB" id="A0A413FSN3"/>
<sequence length="300" mass="33298">MIELKNLNKRFGDKLAVQDMNMVIKPGEVMGLIGQNGAGKTTTFRMVLDFIEPTSGEITWDGHKISSADKQRIGFLPEERGLYQKLTIEEQVMYFAELHGMKRADAKASLQDWMKRLDVVGKTTDKVQKLSKGNAQKVQLISTVIFHPEFLILDEPFTGLDPVNTELMMNEIKRLKQGGAMIIFSSHNMSGVEKLSDHLTMLRHGETVLSGATTEIRESFGRTEIYIESPVADADLLAIDGVLSVEPQGIGRQVRLTNAEVGRQVFSTVAQDGYVPVFAQTAPTLDEIFRREVQGGGVND</sequence>
<dbReference type="InterPro" id="IPR051782">
    <property type="entry name" value="ABC_Transporter_VariousFunc"/>
</dbReference>
<organism evidence="4 5">
    <name type="scientific">Weissella confusa</name>
    <name type="common">Lactobacillus confusus</name>
    <dbReference type="NCBI Taxonomy" id="1583"/>
    <lineage>
        <taxon>Bacteria</taxon>
        <taxon>Bacillati</taxon>
        <taxon>Bacillota</taxon>
        <taxon>Bacilli</taxon>
        <taxon>Lactobacillales</taxon>
        <taxon>Lactobacillaceae</taxon>
        <taxon>Weissella</taxon>
    </lineage>
</organism>
<dbReference type="PROSITE" id="PS00211">
    <property type="entry name" value="ABC_TRANSPORTER_1"/>
    <property type="match status" value="1"/>
</dbReference>
<dbReference type="PANTHER" id="PTHR42939:SF1">
    <property type="entry name" value="ABC TRANSPORTER ATP-BINDING PROTEIN ALBC-RELATED"/>
    <property type="match status" value="1"/>
</dbReference>
<dbReference type="EMBL" id="JACSZT010000009">
    <property type="protein sequence ID" value="MBC6499455.1"/>
    <property type="molecule type" value="Genomic_DNA"/>
</dbReference>
<dbReference type="Gene3D" id="3.40.50.300">
    <property type="entry name" value="P-loop containing nucleotide triphosphate hydrolases"/>
    <property type="match status" value="1"/>
</dbReference>
<gene>
    <name evidence="4" type="ORF">H7R52_14405</name>
</gene>
<name>A0A413FSN3_WEICO</name>
<dbReference type="SUPFAM" id="SSF52540">
    <property type="entry name" value="P-loop containing nucleoside triphosphate hydrolases"/>
    <property type="match status" value="1"/>
</dbReference>
<accession>A0A413FSN3</accession>
<dbReference type="Pfam" id="PF13732">
    <property type="entry name" value="DrrA1-3_C"/>
    <property type="match status" value="1"/>
</dbReference>
<keyword evidence="1" id="KW-0813">Transport</keyword>
<comment type="caution">
    <text evidence="4">The sequence shown here is derived from an EMBL/GenBank/DDBJ whole genome shotgun (WGS) entry which is preliminary data.</text>
</comment>
<evidence type="ECO:0000313" key="4">
    <source>
        <dbReference type="EMBL" id="MBC6499455.1"/>
    </source>
</evidence>
<dbReference type="InterPro" id="IPR003593">
    <property type="entry name" value="AAA+_ATPase"/>
</dbReference>
<dbReference type="SMART" id="SM00382">
    <property type="entry name" value="AAA"/>
    <property type="match status" value="1"/>
</dbReference>
<dbReference type="PANTHER" id="PTHR42939">
    <property type="entry name" value="ABC TRANSPORTER ATP-BINDING PROTEIN ALBC-RELATED"/>
    <property type="match status" value="1"/>
</dbReference>
<keyword evidence="3 4" id="KW-0067">ATP-binding</keyword>
<dbReference type="GO" id="GO:0005524">
    <property type="term" value="F:ATP binding"/>
    <property type="evidence" value="ECO:0007669"/>
    <property type="project" value="UniProtKB-KW"/>
</dbReference>
<dbReference type="GO" id="GO:0016887">
    <property type="term" value="F:ATP hydrolysis activity"/>
    <property type="evidence" value="ECO:0007669"/>
    <property type="project" value="InterPro"/>
</dbReference>
<dbReference type="InterPro" id="IPR003439">
    <property type="entry name" value="ABC_transporter-like_ATP-bd"/>
</dbReference>
<dbReference type="Proteomes" id="UP000650485">
    <property type="component" value="Unassembled WGS sequence"/>
</dbReference>
<dbReference type="InterPro" id="IPR017871">
    <property type="entry name" value="ABC_transporter-like_CS"/>
</dbReference>
<dbReference type="PROSITE" id="PS50893">
    <property type="entry name" value="ABC_TRANSPORTER_2"/>
    <property type="match status" value="1"/>
</dbReference>
<protein>
    <submittedName>
        <fullName evidence="4">ABC transporter ATP-binding protein</fullName>
    </submittedName>
</protein>
<reference evidence="4" key="1">
    <citation type="submission" date="2020-08" db="EMBL/GenBank/DDBJ databases">
        <title>Complete genome sequence of Weissella confusa strain FS54 provides insights into metabolic potential.</title>
        <authorList>
            <person name="Fhoula I."/>
            <person name="Najjari A."/>
            <person name="Lekired A."/>
            <person name="Bessrour-Aouam N."/>
            <person name="Jaballah S."/>
            <person name="Klibi N."/>
            <person name="Ouzari H.-I."/>
        </authorList>
    </citation>
    <scope>NUCLEOTIDE SEQUENCE</scope>
    <source>
        <strain evidence="4">FS54</strain>
    </source>
</reference>